<evidence type="ECO:0000313" key="4">
    <source>
        <dbReference type="Proteomes" id="UP000741013"/>
    </source>
</evidence>
<dbReference type="InterPro" id="IPR050807">
    <property type="entry name" value="TransReg_Diox_bact_type"/>
</dbReference>
<keyword evidence="1" id="KW-0238">DNA-binding</keyword>
<dbReference type="InterPro" id="IPR010982">
    <property type="entry name" value="Lambda_DNA-bd_dom_sf"/>
</dbReference>
<accession>A0ABS4PTW6</accession>
<dbReference type="PANTHER" id="PTHR46797">
    <property type="entry name" value="HTH-TYPE TRANSCRIPTIONAL REGULATOR"/>
    <property type="match status" value="1"/>
</dbReference>
<dbReference type="PANTHER" id="PTHR46797:SF1">
    <property type="entry name" value="METHYLPHOSPHONATE SYNTHASE"/>
    <property type="match status" value="1"/>
</dbReference>
<evidence type="ECO:0000256" key="1">
    <source>
        <dbReference type="ARBA" id="ARBA00023125"/>
    </source>
</evidence>
<comment type="caution">
    <text evidence="3">The sequence shown here is derived from an EMBL/GenBank/DDBJ whole genome shotgun (WGS) entry which is preliminary data.</text>
</comment>
<dbReference type="PROSITE" id="PS50943">
    <property type="entry name" value="HTH_CROC1"/>
    <property type="match status" value="1"/>
</dbReference>
<reference evidence="3 4" key="1">
    <citation type="submission" date="2021-03" db="EMBL/GenBank/DDBJ databases">
        <title>Sequencing the genomes of 1000 actinobacteria strains.</title>
        <authorList>
            <person name="Klenk H.-P."/>
        </authorList>
    </citation>
    <scope>NUCLEOTIDE SEQUENCE [LARGE SCALE GENOMIC DNA]</scope>
    <source>
        <strain evidence="3 4">DSM 45510</strain>
    </source>
</reference>
<dbReference type="EMBL" id="JAGGMS010000001">
    <property type="protein sequence ID" value="MBP2182869.1"/>
    <property type="molecule type" value="Genomic_DNA"/>
</dbReference>
<dbReference type="Pfam" id="PF13560">
    <property type="entry name" value="HTH_31"/>
    <property type="match status" value="1"/>
</dbReference>
<dbReference type="SMART" id="SM00530">
    <property type="entry name" value="HTH_XRE"/>
    <property type="match status" value="1"/>
</dbReference>
<organism evidence="3 4">
    <name type="scientific">Amycolatopsis magusensis</name>
    <dbReference type="NCBI Taxonomy" id="882444"/>
    <lineage>
        <taxon>Bacteria</taxon>
        <taxon>Bacillati</taxon>
        <taxon>Actinomycetota</taxon>
        <taxon>Actinomycetes</taxon>
        <taxon>Pseudonocardiales</taxon>
        <taxon>Pseudonocardiaceae</taxon>
        <taxon>Amycolatopsis</taxon>
    </lineage>
</organism>
<protein>
    <submittedName>
        <fullName evidence="3">Transcriptional regulator with XRE-family HTH domain</fullName>
    </submittedName>
</protein>
<proteinExistence type="predicted"/>
<dbReference type="RefSeq" id="WP_209666114.1">
    <property type="nucleotide sequence ID" value="NZ_JAGGMS010000001.1"/>
</dbReference>
<dbReference type="Proteomes" id="UP000741013">
    <property type="component" value="Unassembled WGS sequence"/>
</dbReference>
<keyword evidence="4" id="KW-1185">Reference proteome</keyword>
<feature type="domain" description="HTH cro/C1-type" evidence="2">
    <location>
        <begin position="13"/>
        <end position="67"/>
    </location>
</feature>
<gene>
    <name evidence="3" type="ORF">JOM49_004395</name>
</gene>
<dbReference type="SUPFAM" id="SSF47413">
    <property type="entry name" value="lambda repressor-like DNA-binding domains"/>
    <property type="match status" value="1"/>
</dbReference>
<dbReference type="CDD" id="cd00093">
    <property type="entry name" value="HTH_XRE"/>
    <property type="match status" value="1"/>
</dbReference>
<sequence length="399" mass="43327">MSEHLARVVGSRIQFYRSAAHKSKTVVAGLAGITPDYLYQIELGKKLPAIPVLVQLAEVLGVEPGQLLSHLPVHHRPPTSSTAGDALCRALTGPAPKPTSSPDLDVLHGDVLAAWSTWQTSPERYSRLTGDLPELITRTEAALRSPEARSRRVAHQYAADLYGLVRTVTKRIGRKELSLLVADRALRTAEAADDPVRLAAAHWNMTQVLLADKEAQGAEDVAVRAKDSLRELVARGDADAIALTGSLLLVAAIAAVRSGNAWTARDRLREAVPLAQHVGERNTCWTAFGPTNVAMYAVSVEVESGEAVEGLRLAERIDHDRSPSIERRVAFLLDQAKGYKQRRDYASALLLLQTAEQEAPEDIRNRPAAHDLIREVVGNGRRTVSSEAVRLATRVGLPV</sequence>
<dbReference type="InterPro" id="IPR001387">
    <property type="entry name" value="Cro/C1-type_HTH"/>
</dbReference>
<dbReference type="Gene3D" id="1.10.260.40">
    <property type="entry name" value="lambda repressor-like DNA-binding domains"/>
    <property type="match status" value="1"/>
</dbReference>
<name>A0ABS4PTW6_9PSEU</name>
<evidence type="ECO:0000313" key="3">
    <source>
        <dbReference type="EMBL" id="MBP2182869.1"/>
    </source>
</evidence>
<evidence type="ECO:0000259" key="2">
    <source>
        <dbReference type="PROSITE" id="PS50943"/>
    </source>
</evidence>